<gene>
    <name evidence="1" type="ORF">DPMN_001494</name>
</gene>
<dbReference type="EMBL" id="JAIWYP010000001">
    <property type="protein sequence ID" value="KAH3877619.1"/>
    <property type="molecule type" value="Genomic_DNA"/>
</dbReference>
<dbReference type="AlphaFoldDB" id="A0A9D4RQW6"/>
<name>A0A9D4RQW6_DREPO</name>
<reference evidence="1" key="1">
    <citation type="journal article" date="2019" name="bioRxiv">
        <title>The Genome of the Zebra Mussel, Dreissena polymorpha: A Resource for Invasive Species Research.</title>
        <authorList>
            <person name="McCartney M.A."/>
            <person name="Auch B."/>
            <person name="Kono T."/>
            <person name="Mallez S."/>
            <person name="Zhang Y."/>
            <person name="Obille A."/>
            <person name="Becker A."/>
            <person name="Abrahante J.E."/>
            <person name="Garbe J."/>
            <person name="Badalamenti J.P."/>
            <person name="Herman A."/>
            <person name="Mangelson H."/>
            <person name="Liachko I."/>
            <person name="Sullivan S."/>
            <person name="Sone E.D."/>
            <person name="Koren S."/>
            <person name="Silverstein K.A.T."/>
            <person name="Beckman K.B."/>
            <person name="Gohl D.M."/>
        </authorList>
    </citation>
    <scope>NUCLEOTIDE SEQUENCE</scope>
    <source>
        <strain evidence="1">Duluth1</strain>
        <tissue evidence="1">Whole animal</tissue>
    </source>
</reference>
<dbReference type="Proteomes" id="UP000828390">
    <property type="component" value="Unassembled WGS sequence"/>
</dbReference>
<protein>
    <submittedName>
        <fullName evidence="1">Uncharacterized protein</fullName>
    </submittedName>
</protein>
<comment type="caution">
    <text evidence="1">The sequence shown here is derived from an EMBL/GenBank/DDBJ whole genome shotgun (WGS) entry which is preliminary data.</text>
</comment>
<proteinExistence type="predicted"/>
<evidence type="ECO:0000313" key="2">
    <source>
        <dbReference type="Proteomes" id="UP000828390"/>
    </source>
</evidence>
<reference evidence="1" key="2">
    <citation type="submission" date="2020-11" db="EMBL/GenBank/DDBJ databases">
        <authorList>
            <person name="McCartney M.A."/>
            <person name="Auch B."/>
            <person name="Kono T."/>
            <person name="Mallez S."/>
            <person name="Becker A."/>
            <person name="Gohl D.M."/>
            <person name="Silverstein K.A.T."/>
            <person name="Koren S."/>
            <person name="Bechman K.B."/>
            <person name="Herman A."/>
            <person name="Abrahante J.E."/>
            <person name="Garbe J."/>
        </authorList>
    </citation>
    <scope>NUCLEOTIDE SEQUENCE</scope>
    <source>
        <strain evidence="1">Duluth1</strain>
        <tissue evidence="1">Whole animal</tissue>
    </source>
</reference>
<accession>A0A9D4RQW6</accession>
<keyword evidence="2" id="KW-1185">Reference proteome</keyword>
<organism evidence="1 2">
    <name type="scientific">Dreissena polymorpha</name>
    <name type="common">Zebra mussel</name>
    <name type="synonym">Mytilus polymorpha</name>
    <dbReference type="NCBI Taxonomy" id="45954"/>
    <lineage>
        <taxon>Eukaryota</taxon>
        <taxon>Metazoa</taxon>
        <taxon>Spiralia</taxon>
        <taxon>Lophotrochozoa</taxon>
        <taxon>Mollusca</taxon>
        <taxon>Bivalvia</taxon>
        <taxon>Autobranchia</taxon>
        <taxon>Heteroconchia</taxon>
        <taxon>Euheterodonta</taxon>
        <taxon>Imparidentia</taxon>
        <taxon>Neoheterodontei</taxon>
        <taxon>Myida</taxon>
        <taxon>Dreissenoidea</taxon>
        <taxon>Dreissenidae</taxon>
        <taxon>Dreissena</taxon>
    </lineage>
</organism>
<evidence type="ECO:0000313" key="1">
    <source>
        <dbReference type="EMBL" id="KAH3877619.1"/>
    </source>
</evidence>
<sequence length="58" mass="6202">MIPASIGSNSDVVLAGKNCSFTLVNVICGWTGSLSRLDLPSPQFLPAELHYVWLVGKV</sequence>